<evidence type="ECO:0000256" key="1">
    <source>
        <dbReference type="ARBA" id="ARBA00022598"/>
    </source>
</evidence>
<dbReference type="GO" id="GO:0016874">
    <property type="term" value="F:ligase activity"/>
    <property type="evidence" value="ECO:0007669"/>
    <property type="project" value="UniProtKB-KW"/>
</dbReference>
<keyword evidence="2 4" id="KW-0547">Nucleotide-binding</keyword>
<feature type="domain" description="ATP-grasp" evidence="5">
    <location>
        <begin position="123"/>
        <end position="328"/>
    </location>
</feature>
<gene>
    <name evidence="6" type="ORF">AWB75_06514</name>
</gene>
<keyword evidence="3 4" id="KW-0067">ATP-binding</keyword>
<keyword evidence="1" id="KW-0436">Ligase</keyword>
<dbReference type="AlphaFoldDB" id="A0A158DC08"/>
<dbReference type="PROSITE" id="PS50975">
    <property type="entry name" value="ATP_GRASP"/>
    <property type="match status" value="1"/>
</dbReference>
<proteinExistence type="predicted"/>
<accession>A0A158DC08</accession>
<dbReference type="InterPro" id="IPR052032">
    <property type="entry name" value="ATP-dep_AA_Ligase"/>
</dbReference>
<protein>
    <submittedName>
        <fullName evidence="6">Argininosuccinate lyase</fullName>
    </submittedName>
</protein>
<dbReference type="GO" id="GO:0016829">
    <property type="term" value="F:lyase activity"/>
    <property type="evidence" value="ECO:0007669"/>
    <property type="project" value="UniProtKB-KW"/>
</dbReference>
<evidence type="ECO:0000256" key="2">
    <source>
        <dbReference type="ARBA" id="ARBA00022741"/>
    </source>
</evidence>
<dbReference type="InterPro" id="IPR011761">
    <property type="entry name" value="ATP-grasp"/>
</dbReference>
<evidence type="ECO:0000259" key="5">
    <source>
        <dbReference type="PROSITE" id="PS50975"/>
    </source>
</evidence>
<keyword evidence="7" id="KW-1185">Reference proteome</keyword>
<evidence type="ECO:0000313" key="6">
    <source>
        <dbReference type="EMBL" id="SAK92194.1"/>
    </source>
</evidence>
<sequence>MTRPALLLFAHQARSYAAMIKEYVERLDVALVILSSKPRDVRDLEQLTALSPARIWHVDDEHLDESHVSMVLTEARDEGFTIIASLATFEGYRVLMALTNQRLGAVDVDPAAVRRCMDKYLCRQSLVERGLSRSVATVLDEEALSVLRASGRKLFVKPRRGAGSFACFRFDDTLTPERLQALKQQMRDDQAFRAIFAGQFDFIAEDYLHGDEYSLEVLAMGGASYVMGVHAKYLDDSSGTTLETSNSLPAPRLSDAQQLAGERFVDECLAALQLRDGCYHIEARHDPRDEHWDIIEINARMGGALINQSIGIFTGGLSMLELWVRMLCATTDAARRALRDDLNVLRESTRRRDKSMQQGTVFFSRYGQRNRTLATLSTHELAPQPDIIESPVREGTRLPDSERGIFILNALWKVPIDEIATQLNALAAMLDQKLVVRYSDAA</sequence>
<evidence type="ECO:0000313" key="7">
    <source>
        <dbReference type="Proteomes" id="UP000054870"/>
    </source>
</evidence>
<dbReference type="RefSeq" id="WP_061128140.1">
    <property type="nucleotide sequence ID" value="NZ_FCOF02000059.1"/>
</dbReference>
<evidence type="ECO:0000256" key="3">
    <source>
        <dbReference type="ARBA" id="ARBA00022840"/>
    </source>
</evidence>
<evidence type="ECO:0000256" key="4">
    <source>
        <dbReference type="PROSITE-ProRule" id="PRU00409"/>
    </source>
</evidence>
<reference evidence="6" key="1">
    <citation type="submission" date="2016-01" db="EMBL/GenBank/DDBJ databases">
        <authorList>
            <person name="Peeters C."/>
        </authorList>
    </citation>
    <scope>NUCLEOTIDE SEQUENCE [LARGE SCALE GENOMIC DNA]</scope>
    <source>
        <strain evidence="6">LMG 29318</strain>
    </source>
</reference>
<dbReference type="GO" id="GO:0005524">
    <property type="term" value="F:ATP binding"/>
    <property type="evidence" value="ECO:0007669"/>
    <property type="project" value="UniProtKB-UniRule"/>
</dbReference>
<dbReference type="GO" id="GO:0046872">
    <property type="term" value="F:metal ion binding"/>
    <property type="evidence" value="ECO:0007669"/>
    <property type="project" value="InterPro"/>
</dbReference>
<dbReference type="Proteomes" id="UP000054870">
    <property type="component" value="Unassembled WGS sequence"/>
</dbReference>
<dbReference type="PANTHER" id="PTHR43585:SF2">
    <property type="entry name" value="ATP-GRASP ENZYME FSQD"/>
    <property type="match status" value="1"/>
</dbReference>
<dbReference type="Gene3D" id="3.30.470.20">
    <property type="entry name" value="ATP-grasp fold, B domain"/>
    <property type="match status" value="1"/>
</dbReference>
<dbReference type="PANTHER" id="PTHR43585">
    <property type="entry name" value="FUMIPYRROLE BIOSYNTHESIS PROTEIN C"/>
    <property type="match status" value="1"/>
</dbReference>
<keyword evidence="6" id="KW-0456">Lyase</keyword>
<name>A0A158DC08_9BURK</name>
<dbReference type="OrthoDB" id="9803907at2"/>
<dbReference type="SUPFAM" id="SSF56059">
    <property type="entry name" value="Glutathione synthetase ATP-binding domain-like"/>
    <property type="match status" value="1"/>
</dbReference>
<dbReference type="EMBL" id="FCOF02000059">
    <property type="protein sequence ID" value="SAK92194.1"/>
    <property type="molecule type" value="Genomic_DNA"/>
</dbReference>
<organism evidence="6 7">
    <name type="scientific">Caballeronia catudaia</name>
    <dbReference type="NCBI Taxonomy" id="1777136"/>
    <lineage>
        <taxon>Bacteria</taxon>
        <taxon>Pseudomonadati</taxon>
        <taxon>Pseudomonadota</taxon>
        <taxon>Betaproteobacteria</taxon>
        <taxon>Burkholderiales</taxon>
        <taxon>Burkholderiaceae</taxon>
        <taxon>Caballeronia</taxon>
    </lineage>
</organism>
<comment type="caution">
    <text evidence="6">The sequence shown here is derived from an EMBL/GenBank/DDBJ whole genome shotgun (WGS) entry which is preliminary data.</text>
</comment>
<dbReference type="Pfam" id="PF13535">
    <property type="entry name" value="ATP-grasp_4"/>
    <property type="match status" value="1"/>
</dbReference>